<organism evidence="1 2">
    <name type="scientific">Megaselia scalaris</name>
    <name type="common">Humpbacked fly</name>
    <name type="synonym">Phora scalaris</name>
    <dbReference type="NCBI Taxonomy" id="36166"/>
    <lineage>
        <taxon>Eukaryota</taxon>
        <taxon>Metazoa</taxon>
        <taxon>Ecdysozoa</taxon>
        <taxon>Arthropoda</taxon>
        <taxon>Hexapoda</taxon>
        <taxon>Insecta</taxon>
        <taxon>Pterygota</taxon>
        <taxon>Neoptera</taxon>
        <taxon>Endopterygota</taxon>
        <taxon>Diptera</taxon>
        <taxon>Brachycera</taxon>
        <taxon>Muscomorpha</taxon>
        <taxon>Platypezoidea</taxon>
        <taxon>Phoridae</taxon>
        <taxon>Megaseliini</taxon>
        <taxon>Megaselia</taxon>
    </lineage>
</organism>
<dbReference type="STRING" id="36166.T1GM64"/>
<dbReference type="AlphaFoldDB" id="T1GM64"/>
<dbReference type="EnsemblMetazoa" id="MESCA004632-RA">
    <property type="protein sequence ID" value="MESCA004632-PA"/>
    <property type="gene ID" value="MESCA004632"/>
</dbReference>
<keyword evidence="2" id="KW-1185">Reference proteome</keyword>
<evidence type="ECO:0000313" key="2">
    <source>
        <dbReference type="Proteomes" id="UP000015102"/>
    </source>
</evidence>
<name>T1GM64_MEGSC</name>
<protein>
    <submittedName>
        <fullName evidence="1">Uncharacterized protein</fullName>
    </submittedName>
</protein>
<reference evidence="2" key="1">
    <citation type="submission" date="2013-02" db="EMBL/GenBank/DDBJ databases">
        <authorList>
            <person name="Hughes D."/>
        </authorList>
    </citation>
    <scope>NUCLEOTIDE SEQUENCE</scope>
    <source>
        <strain>Durham</strain>
        <strain evidence="2">NC isolate 2 -- Noor lab</strain>
    </source>
</reference>
<evidence type="ECO:0000313" key="1">
    <source>
        <dbReference type="EnsemblMetazoa" id="MESCA004632-PA"/>
    </source>
</evidence>
<proteinExistence type="predicted"/>
<accession>T1GM64</accession>
<dbReference type="Proteomes" id="UP000015102">
    <property type="component" value="Unassembled WGS sequence"/>
</dbReference>
<dbReference type="EMBL" id="CAQQ02394914">
    <property type="status" value="NOT_ANNOTATED_CDS"/>
    <property type="molecule type" value="Genomic_DNA"/>
</dbReference>
<dbReference type="HOGENOM" id="CLU_1984102_0_0_1"/>
<reference evidence="1" key="2">
    <citation type="submission" date="2015-06" db="UniProtKB">
        <authorList>
            <consortium name="EnsemblMetazoa"/>
        </authorList>
    </citation>
    <scope>IDENTIFICATION</scope>
</reference>
<sequence length="126" mass="14628">MKGPRKICKLSFQYWPYAVSIVVYTLNRPCRCSVEDKSPFELWCGQQQNLDHLRVFGTVFFVHVPSEKCRVVFYDEEGKKLVVLPTGHQEGNQKSLLPVAENDRFESWISILKLNKILNNDKIAII</sequence>